<dbReference type="EMBL" id="BLVP01000008">
    <property type="protein sequence ID" value="GFM37284.1"/>
    <property type="molecule type" value="Genomic_DNA"/>
</dbReference>
<feature type="domain" description="FAD-dependent protein C-terminal" evidence="6">
    <location>
        <begin position="332"/>
        <end position="529"/>
    </location>
</feature>
<organism evidence="7 8">
    <name type="scientific">Desulfovibrio psychrotolerans</name>
    <dbReference type="NCBI Taxonomy" id="415242"/>
    <lineage>
        <taxon>Bacteria</taxon>
        <taxon>Pseudomonadati</taxon>
        <taxon>Thermodesulfobacteriota</taxon>
        <taxon>Desulfovibrionia</taxon>
        <taxon>Desulfovibrionales</taxon>
        <taxon>Desulfovibrionaceae</taxon>
        <taxon>Desulfovibrio</taxon>
    </lineage>
</organism>
<keyword evidence="2" id="KW-0560">Oxidoreductase</keyword>
<dbReference type="InterPro" id="IPR028348">
    <property type="entry name" value="FAD-binding_protein"/>
</dbReference>
<dbReference type="PANTHER" id="PTHR42842:SF3">
    <property type="entry name" value="FAD_NAD(P)-BINDING OXIDOREDUCTASE FAMILY PROTEIN"/>
    <property type="match status" value="1"/>
</dbReference>
<gene>
    <name evidence="7" type="ORF">DSM19430T_19680</name>
</gene>
<dbReference type="GO" id="GO:0071949">
    <property type="term" value="F:FAD binding"/>
    <property type="evidence" value="ECO:0007669"/>
    <property type="project" value="InterPro"/>
</dbReference>
<dbReference type="InterPro" id="IPR003953">
    <property type="entry name" value="FAD-dep_OxRdtase_2_FAD-bd"/>
</dbReference>
<dbReference type="Pfam" id="PF01494">
    <property type="entry name" value="FAD_binding_3"/>
    <property type="match status" value="1"/>
</dbReference>
<dbReference type="Gene3D" id="3.30.70.2700">
    <property type="match status" value="1"/>
</dbReference>
<evidence type="ECO:0000256" key="3">
    <source>
        <dbReference type="SAM" id="MobiDB-lite"/>
    </source>
</evidence>
<evidence type="ECO:0000256" key="2">
    <source>
        <dbReference type="ARBA" id="ARBA00023002"/>
    </source>
</evidence>
<evidence type="ECO:0000313" key="7">
    <source>
        <dbReference type="EMBL" id="GFM37284.1"/>
    </source>
</evidence>
<feature type="domain" description="FAD-binding" evidence="5">
    <location>
        <begin position="147"/>
        <end position="178"/>
    </location>
</feature>
<proteinExistence type="predicted"/>
<feature type="region of interest" description="Disordered" evidence="3">
    <location>
        <begin position="66"/>
        <end position="105"/>
    </location>
</feature>
<dbReference type="PANTHER" id="PTHR42842">
    <property type="entry name" value="FAD/NAD(P)-BINDING OXIDOREDUCTASE"/>
    <property type="match status" value="1"/>
</dbReference>
<evidence type="ECO:0000256" key="1">
    <source>
        <dbReference type="ARBA" id="ARBA00022630"/>
    </source>
</evidence>
<dbReference type="InterPro" id="IPR049516">
    <property type="entry name" value="FAD-depend_C"/>
</dbReference>
<evidence type="ECO:0000259" key="6">
    <source>
        <dbReference type="Pfam" id="PF21688"/>
    </source>
</evidence>
<dbReference type="Gene3D" id="3.50.50.60">
    <property type="entry name" value="FAD/NAD(P)-binding domain"/>
    <property type="match status" value="2"/>
</dbReference>
<dbReference type="InterPro" id="IPR036188">
    <property type="entry name" value="FAD/NAD-bd_sf"/>
</dbReference>
<feature type="domain" description="FAD-dependent oxidoreductase 2 FAD-binding" evidence="4">
    <location>
        <begin position="255"/>
        <end position="320"/>
    </location>
</feature>
<keyword evidence="1" id="KW-0285">Flavoprotein</keyword>
<evidence type="ECO:0000259" key="4">
    <source>
        <dbReference type="Pfam" id="PF00890"/>
    </source>
</evidence>
<dbReference type="Proteomes" id="UP000503820">
    <property type="component" value="Unassembled WGS sequence"/>
</dbReference>
<dbReference type="Pfam" id="PF21688">
    <property type="entry name" value="FAD-depend_C"/>
    <property type="match status" value="1"/>
</dbReference>
<dbReference type="RefSeq" id="WP_243451340.1">
    <property type="nucleotide sequence ID" value="NZ_BLVP01000008.1"/>
</dbReference>
<feature type="compositionally biased region" description="Low complexity" evidence="3">
    <location>
        <begin position="81"/>
        <end position="93"/>
    </location>
</feature>
<dbReference type="SUPFAM" id="SSF51905">
    <property type="entry name" value="FAD/NAD(P)-binding domain"/>
    <property type="match status" value="1"/>
</dbReference>
<evidence type="ECO:0000313" key="8">
    <source>
        <dbReference type="Proteomes" id="UP000503820"/>
    </source>
</evidence>
<dbReference type="GO" id="GO:0016491">
    <property type="term" value="F:oxidoreductase activity"/>
    <property type="evidence" value="ECO:0007669"/>
    <property type="project" value="UniProtKB-KW"/>
</dbReference>
<dbReference type="PRINTS" id="PR00411">
    <property type="entry name" value="PNDRDTASEI"/>
</dbReference>
<evidence type="ECO:0008006" key="9">
    <source>
        <dbReference type="Google" id="ProtNLM"/>
    </source>
</evidence>
<dbReference type="InterPro" id="IPR002938">
    <property type="entry name" value="FAD-bd"/>
</dbReference>
<reference evidence="7 8" key="1">
    <citation type="submission" date="2020-05" db="EMBL/GenBank/DDBJ databases">
        <title>Draft genome sequence of Desulfovibrio psychrotolerans JS1T.</title>
        <authorList>
            <person name="Ueno A."/>
            <person name="Tamazawa S."/>
            <person name="Tamamura S."/>
            <person name="Murakami T."/>
            <person name="Kiyama T."/>
            <person name="Inomata H."/>
            <person name="Amano Y."/>
            <person name="Miyakawa K."/>
            <person name="Tamaki H."/>
            <person name="Naganuma T."/>
            <person name="Kaneko K."/>
        </authorList>
    </citation>
    <scope>NUCLEOTIDE SEQUENCE [LARGE SCALE GENOMIC DNA]</scope>
    <source>
        <strain evidence="7 8">JS1</strain>
    </source>
</reference>
<evidence type="ECO:0000259" key="5">
    <source>
        <dbReference type="Pfam" id="PF01494"/>
    </source>
</evidence>
<dbReference type="PRINTS" id="PR00368">
    <property type="entry name" value="FADPNR"/>
</dbReference>
<sequence>MQPVLVDIKVDPDNIHKPQAIRKAALKMAGMTDSPHLRVDVVRRSIDARSRRPHFVLQVSITHAAQETAGQTAKQLPPSPAASASANDSSAPTAPCPQTGSTDNRKGITETAAQQATPPASRLAAAHSLPEAALHSAFRPVRPGPHRVVIVGSGPAGYFAALTLLEHGIRPIVLERGKDVNARRKDLKKLYTEGLVNPHSNYCFGEGGAGTYSDGKLYTRATKRGNVGRMLDLFIAHGASPDIRVDAHPHLGSNMLPRIVRRMRESIQEAGGEVHFDAHVTDLLQDGGRVTGVRLTGGETIPAHAVILATGHSARDIFHMLVRRNIPVEAKPFALGVRIEHPQALIDEIFYHHSPRHPNLPPASYRITAQVEDRGVFSFCMCPGGFVVPASTAPGELVLNGMSLAARNAPFANAGLVVEVRLEDIAEYAMHGPLAALEYQAGVERAMFAAGDGITQQAPAQRVGDFVRGRVSATLPGTSYIPGVYTAPLHELLPQGIASRLRKALPLLGKKHKGYDSEEAKVLAVESRTSSPVRIPRSPETLEHPAAPGLFPCGEGAGYAGGIISAAMDGERVASAVAATLHRS</sequence>
<comment type="caution">
    <text evidence="7">The sequence shown here is derived from an EMBL/GenBank/DDBJ whole genome shotgun (WGS) entry which is preliminary data.</text>
</comment>
<accession>A0A7J0BWC8</accession>
<dbReference type="Pfam" id="PF00890">
    <property type="entry name" value="FAD_binding_2"/>
    <property type="match status" value="1"/>
</dbReference>
<name>A0A7J0BWC8_9BACT</name>
<dbReference type="PIRSF" id="PIRSF038984">
    <property type="entry name" value="FAD_binding_protein"/>
    <property type="match status" value="1"/>
</dbReference>
<dbReference type="AlphaFoldDB" id="A0A7J0BWC8"/>
<protein>
    <recommendedName>
        <fullName evidence="9">FAD-dependent oxidoreductase</fullName>
    </recommendedName>
</protein>
<keyword evidence="8" id="KW-1185">Reference proteome</keyword>